<keyword evidence="2" id="KW-1185">Reference proteome</keyword>
<sequence length="134" mass="15686">MTIPTQQAFQGYLDRFEQCHVRHLQDSFYDVDFLSNDETPARTLIQSARQQLSEKITALIQDNEILEWLGSQPAYERARRKLQPFLHAKPNPRNKVCCIGDEQDVDQVYRQLRKLSEPKGFAFRYSVGRILEAN</sequence>
<comment type="caution">
    <text evidence="1">The sequence shown here is derived from an EMBL/GenBank/DDBJ whole genome shotgun (WGS) entry which is preliminary data.</text>
</comment>
<proteinExistence type="predicted"/>
<gene>
    <name evidence="1" type="ORF">AWB75_01644</name>
</gene>
<reference evidence="1" key="1">
    <citation type="submission" date="2016-01" db="EMBL/GenBank/DDBJ databases">
        <authorList>
            <person name="Peeters C."/>
        </authorList>
    </citation>
    <scope>NUCLEOTIDE SEQUENCE [LARGE SCALE GENOMIC DNA]</scope>
    <source>
        <strain evidence="1">LMG 29318</strain>
    </source>
</reference>
<dbReference type="EMBL" id="FCOF02000006">
    <property type="protein sequence ID" value="SAK52100.1"/>
    <property type="molecule type" value="Genomic_DNA"/>
</dbReference>
<protein>
    <submittedName>
        <fullName evidence="1">Uncharacterized protein</fullName>
    </submittedName>
</protein>
<accession>A0A158A2V4</accession>
<dbReference type="RefSeq" id="WP_061123611.1">
    <property type="nucleotide sequence ID" value="NZ_FCOF02000006.1"/>
</dbReference>
<dbReference type="Proteomes" id="UP000054870">
    <property type="component" value="Unassembled WGS sequence"/>
</dbReference>
<evidence type="ECO:0000313" key="1">
    <source>
        <dbReference type="EMBL" id="SAK52100.1"/>
    </source>
</evidence>
<evidence type="ECO:0000313" key="2">
    <source>
        <dbReference type="Proteomes" id="UP000054870"/>
    </source>
</evidence>
<organism evidence="1 2">
    <name type="scientific">Caballeronia catudaia</name>
    <dbReference type="NCBI Taxonomy" id="1777136"/>
    <lineage>
        <taxon>Bacteria</taxon>
        <taxon>Pseudomonadati</taxon>
        <taxon>Pseudomonadota</taxon>
        <taxon>Betaproteobacteria</taxon>
        <taxon>Burkholderiales</taxon>
        <taxon>Burkholderiaceae</taxon>
        <taxon>Caballeronia</taxon>
    </lineage>
</organism>
<dbReference type="AlphaFoldDB" id="A0A158A2V4"/>
<name>A0A158A2V4_9BURK</name>